<evidence type="ECO:0000313" key="4">
    <source>
        <dbReference type="Proteomes" id="UP000599523"/>
    </source>
</evidence>
<keyword evidence="1" id="KW-0547">Nucleotide-binding</keyword>
<comment type="caution">
    <text evidence="3">The sequence shown here is derived from an EMBL/GenBank/DDBJ whole genome shotgun (WGS) entry which is preliminary data.</text>
</comment>
<dbReference type="InterPro" id="IPR017172">
    <property type="entry name" value="Lsacc_core_hep_kinase_RfaP"/>
</dbReference>
<dbReference type="GO" id="GO:0016301">
    <property type="term" value="F:kinase activity"/>
    <property type="evidence" value="ECO:0007669"/>
    <property type="project" value="UniProtKB-UniRule"/>
</dbReference>
<organism evidence="3 4">
    <name type="scientific">Azoarcus taiwanensis</name>
    <dbReference type="NCBI Taxonomy" id="666964"/>
    <lineage>
        <taxon>Bacteria</taxon>
        <taxon>Pseudomonadati</taxon>
        <taxon>Pseudomonadota</taxon>
        <taxon>Betaproteobacteria</taxon>
        <taxon>Rhodocyclales</taxon>
        <taxon>Zoogloeaceae</taxon>
        <taxon>Azoarcus</taxon>
    </lineage>
</organism>
<comment type="pathway">
    <text evidence="1">Bacterial outer membrane biogenesis; LPS core biosynthesis.</text>
</comment>
<dbReference type="AlphaFoldDB" id="A0A972J9L2"/>
<reference evidence="3" key="1">
    <citation type="submission" date="2019-12" db="EMBL/GenBank/DDBJ databases">
        <title>Comparative genomics gives insights into the taxonomy of the Azoarcus-Aromatoleum group and reveals separate origins of nif in the plant-associated Azoarcus and non-plant-associated Aromatoleum sub-groups.</title>
        <authorList>
            <person name="Lafos M."/>
            <person name="Maluk M."/>
            <person name="Batista M."/>
            <person name="Junghare M."/>
            <person name="Carmona M."/>
            <person name="Faoro H."/>
            <person name="Cruz L.M."/>
            <person name="Battistoni F."/>
            <person name="De Souza E."/>
            <person name="Pedrosa F."/>
            <person name="Chen W.-M."/>
            <person name="Poole P.S."/>
            <person name="Dixon R.A."/>
            <person name="James E.K."/>
        </authorList>
    </citation>
    <scope>NUCLEOTIDE SEQUENCE</scope>
    <source>
        <strain evidence="3">NSC3</strain>
    </source>
</reference>
<keyword evidence="1" id="KW-0067">ATP-binding</keyword>
<sequence>MRAVVLRPPFDGKWSAGDPFDHAARLAAGANADQIRRDVEGRRTLRFELDDCGYYLKWQKGIGWGRIVGEVLRGRRPVLGAGDEWRAIEACHALGVPTMNALAYGERGSGWAYRESFLVTEAIEPAIDLDSYTREWAQNPPAPALKHALIRAVADIASTMHRNGLNHRDFYLCHFLLRTKPEPTPGELRLAIIDLHRVQIRKAPPPRWRDKDLAALYFSALKIGLTTRDRLRFIRTYFRQPLRIVLRDEASTLAYLQRESIRLAERFERKFAHRPDLQR</sequence>
<proteinExistence type="inferred from homology"/>
<keyword evidence="1 3" id="KW-0418">Kinase</keyword>
<comment type="function">
    <text evidence="1">Kinase involved in the biosynthesis of the core oligosaccharide region of lipopolysaccharide (LPS). Catalyzes the phosphorylation of heptose I (HepI), the first heptose added to the Kdo2-lipid A module.</text>
</comment>
<dbReference type="EMBL" id="WTVM01000042">
    <property type="protein sequence ID" value="NMG03085.1"/>
    <property type="molecule type" value="Genomic_DNA"/>
</dbReference>
<name>A0A972J9L2_9RHOO</name>
<accession>A0A972J9L2</accession>
<keyword evidence="4" id="KW-1185">Reference proteome</keyword>
<dbReference type="Pfam" id="PF06293">
    <property type="entry name" value="Kdo"/>
    <property type="match status" value="1"/>
</dbReference>
<dbReference type="RefSeq" id="WP_168987843.1">
    <property type="nucleotide sequence ID" value="NZ_CAWPHM010000267.1"/>
</dbReference>
<evidence type="ECO:0000256" key="1">
    <source>
        <dbReference type="PIRNR" id="PIRNR037318"/>
    </source>
</evidence>
<gene>
    <name evidence="3" type="primary">rfaP</name>
    <name evidence="3" type="ORF">GPA21_08870</name>
</gene>
<keyword evidence="1" id="KW-0448">Lipopolysaccharide biosynthesis</keyword>
<dbReference type="GO" id="GO:0009244">
    <property type="term" value="P:lipopolysaccharide core region biosynthetic process"/>
    <property type="evidence" value="ECO:0007669"/>
    <property type="project" value="UniProtKB-UniRule"/>
</dbReference>
<dbReference type="GO" id="GO:0005524">
    <property type="term" value="F:ATP binding"/>
    <property type="evidence" value="ECO:0007669"/>
    <property type="project" value="UniProtKB-UniRule"/>
</dbReference>
<feature type="active site" evidence="2">
    <location>
        <position position="169"/>
    </location>
</feature>
<dbReference type="Proteomes" id="UP000599523">
    <property type="component" value="Unassembled WGS sequence"/>
</dbReference>
<dbReference type="SUPFAM" id="SSF56112">
    <property type="entry name" value="Protein kinase-like (PK-like)"/>
    <property type="match status" value="1"/>
</dbReference>
<comment type="similarity">
    <text evidence="1">Belongs to the protein kinase superfamily. KdkA/rfaP family.</text>
</comment>
<evidence type="ECO:0000256" key="2">
    <source>
        <dbReference type="PIRSR" id="PIRSR037318-50"/>
    </source>
</evidence>
<dbReference type="InterPro" id="IPR011009">
    <property type="entry name" value="Kinase-like_dom_sf"/>
</dbReference>
<evidence type="ECO:0000313" key="3">
    <source>
        <dbReference type="EMBL" id="NMG03085.1"/>
    </source>
</evidence>
<protein>
    <recommendedName>
        <fullName evidence="1">Lipopolysaccharide core heptose(I) kinase</fullName>
        <ecNumber evidence="1">2.7.1.-</ecNumber>
    </recommendedName>
</protein>
<dbReference type="EC" id="2.7.1.-" evidence="1"/>
<dbReference type="NCBIfam" id="NF011703">
    <property type="entry name" value="PRK15123.1"/>
    <property type="match status" value="1"/>
</dbReference>
<keyword evidence="1 3" id="KW-0808">Transferase</keyword>
<dbReference type="PIRSF" id="PIRSF037318">
    <property type="entry name" value="RfaP"/>
    <property type="match status" value="1"/>
</dbReference>